<reference evidence="2" key="1">
    <citation type="submission" date="2020-03" db="EMBL/GenBank/DDBJ databases">
        <authorList>
            <person name="Weist P."/>
        </authorList>
    </citation>
    <scope>NUCLEOTIDE SEQUENCE</scope>
</reference>
<evidence type="ECO:0000256" key="1">
    <source>
        <dbReference type="SAM" id="MobiDB-lite"/>
    </source>
</evidence>
<name>A0A9N7TLW7_PLEPL</name>
<comment type="caution">
    <text evidence="2">The sequence shown here is derived from an EMBL/GenBank/DDBJ whole genome shotgun (WGS) entry which is preliminary data.</text>
</comment>
<gene>
    <name evidence="2" type="ORF">PLEPLA_LOCUS3121</name>
</gene>
<evidence type="ECO:0000313" key="2">
    <source>
        <dbReference type="EMBL" id="CAB1415405.1"/>
    </source>
</evidence>
<accession>A0A9N7TLW7</accession>
<organism evidence="2 3">
    <name type="scientific">Pleuronectes platessa</name>
    <name type="common">European plaice</name>
    <dbReference type="NCBI Taxonomy" id="8262"/>
    <lineage>
        <taxon>Eukaryota</taxon>
        <taxon>Metazoa</taxon>
        <taxon>Chordata</taxon>
        <taxon>Craniata</taxon>
        <taxon>Vertebrata</taxon>
        <taxon>Euteleostomi</taxon>
        <taxon>Actinopterygii</taxon>
        <taxon>Neopterygii</taxon>
        <taxon>Teleostei</taxon>
        <taxon>Neoteleostei</taxon>
        <taxon>Acanthomorphata</taxon>
        <taxon>Carangaria</taxon>
        <taxon>Pleuronectiformes</taxon>
        <taxon>Pleuronectoidei</taxon>
        <taxon>Pleuronectidae</taxon>
        <taxon>Pleuronectes</taxon>
    </lineage>
</organism>
<feature type="compositionally biased region" description="Basic and acidic residues" evidence="1">
    <location>
        <begin position="17"/>
        <end position="39"/>
    </location>
</feature>
<protein>
    <submittedName>
        <fullName evidence="2">Uncharacterized protein</fullName>
    </submittedName>
</protein>
<dbReference type="Proteomes" id="UP001153269">
    <property type="component" value="Unassembled WGS sequence"/>
</dbReference>
<sequence length="253" mass="28277">MRRHLLCFSRCELEEASVRRQEAGGRRQEEEAGGRRQEAGGRITQHWVLPTSSRRQKKKKGVWEQEKKMDMLLTENHPLQPGPSGASVGPERIRETHISISLHLHLNTSETPKLLLLWTDTTERERLSGGEDPSEKQPQTKARGNRWCRVPLQNPDPGPTGCHLPASRGEVRERSRLIRDLRGLSSQPGAPGGSSQADGSSVCLKEMESHLQKHKCAQVKQQQHDNLFTSVRQDGKQVRVSPVTSSCKPAAAC</sequence>
<dbReference type="EMBL" id="CADEAL010000155">
    <property type="protein sequence ID" value="CAB1415405.1"/>
    <property type="molecule type" value="Genomic_DNA"/>
</dbReference>
<proteinExistence type="predicted"/>
<feature type="compositionally biased region" description="Basic and acidic residues" evidence="1">
    <location>
        <begin position="124"/>
        <end position="135"/>
    </location>
</feature>
<dbReference type="AlphaFoldDB" id="A0A9N7TLW7"/>
<feature type="region of interest" description="Disordered" evidence="1">
    <location>
        <begin position="124"/>
        <end position="173"/>
    </location>
</feature>
<evidence type="ECO:0000313" key="3">
    <source>
        <dbReference type="Proteomes" id="UP001153269"/>
    </source>
</evidence>
<feature type="region of interest" description="Disordered" evidence="1">
    <location>
        <begin position="17"/>
        <end position="44"/>
    </location>
</feature>
<feature type="non-terminal residue" evidence="2">
    <location>
        <position position="253"/>
    </location>
</feature>
<keyword evidence="3" id="KW-1185">Reference proteome</keyword>